<gene>
    <name evidence="3" type="primary">Dvir\GJ16497</name>
    <name evidence="3" type="ORF">Dvir_GJ16497</name>
</gene>
<dbReference type="SMR" id="B4LSM9"/>
<keyword evidence="1" id="KW-0732">Signal</keyword>
<dbReference type="AlphaFoldDB" id="B4LSM9"/>
<dbReference type="Pfam" id="PF00059">
    <property type="entry name" value="Lectin_C"/>
    <property type="match status" value="1"/>
</dbReference>
<dbReference type="InParanoid" id="B4LSM9"/>
<dbReference type="SUPFAM" id="SSF57997">
    <property type="entry name" value="Tropomyosin"/>
    <property type="match status" value="1"/>
</dbReference>
<dbReference type="InterPro" id="IPR016187">
    <property type="entry name" value="CTDL_fold"/>
</dbReference>
<feature type="signal peptide" evidence="1">
    <location>
        <begin position="1"/>
        <end position="21"/>
    </location>
</feature>
<feature type="chain" id="PRO_5006457412" description="C-type lectin domain-containing protein" evidence="1">
    <location>
        <begin position="22"/>
        <end position="257"/>
    </location>
</feature>
<dbReference type="Proteomes" id="UP000008792">
    <property type="component" value="Unassembled WGS sequence"/>
</dbReference>
<name>B4LSM9_DROVI</name>
<dbReference type="OrthoDB" id="7647695at2759"/>
<keyword evidence="4" id="KW-1185">Reference proteome</keyword>
<dbReference type="SUPFAM" id="SSF56436">
    <property type="entry name" value="C-type lectin-like"/>
    <property type="match status" value="1"/>
</dbReference>
<evidence type="ECO:0000313" key="3">
    <source>
        <dbReference type="EMBL" id="EDW63768.2"/>
    </source>
</evidence>
<feature type="domain" description="C-type lectin" evidence="2">
    <location>
        <begin position="149"/>
        <end position="247"/>
    </location>
</feature>
<dbReference type="HOGENOM" id="CLU_049894_13_0_1"/>
<dbReference type="eggNOG" id="KOG4297">
    <property type="taxonomic scope" value="Eukaryota"/>
</dbReference>
<dbReference type="Gene3D" id="3.10.100.10">
    <property type="entry name" value="Mannose-Binding Protein A, subunit A"/>
    <property type="match status" value="1"/>
</dbReference>
<protein>
    <recommendedName>
        <fullName evidence="2">C-type lectin domain-containing protein</fullName>
    </recommendedName>
</protein>
<proteinExistence type="predicted"/>
<dbReference type="CDD" id="cd00037">
    <property type="entry name" value="CLECT"/>
    <property type="match status" value="1"/>
</dbReference>
<reference evidence="3 4" key="1">
    <citation type="journal article" date="2007" name="Nature">
        <title>Evolution of genes and genomes on the Drosophila phylogeny.</title>
        <authorList>
            <consortium name="Drosophila 12 Genomes Consortium"/>
            <person name="Clark A.G."/>
            <person name="Eisen M.B."/>
            <person name="Smith D.R."/>
            <person name="Bergman C.M."/>
            <person name="Oliver B."/>
            <person name="Markow T.A."/>
            <person name="Kaufman T.C."/>
            <person name="Kellis M."/>
            <person name="Gelbart W."/>
            <person name="Iyer V.N."/>
            <person name="Pollard D.A."/>
            <person name="Sackton T.B."/>
            <person name="Larracuente A.M."/>
            <person name="Singh N.D."/>
            <person name="Abad J.P."/>
            <person name="Abt D.N."/>
            <person name="Adryan B."/>
            <person name="Aguade M."/>
            <person name="Akashi H."/>
            <person name="Anderson W.W."/>
            <person name="Aquadro C.F."/>
            <person name="Ardell D.H."/>
            <person name="Arguello R."/>
            <person name="Artieri C.G."/>
            <person name="Barbash D.A."/>
            <person name="Barker D."/>
            <person name="Barsanti P."/>
            <person name="Batterham P."/>
            <person name="Batzoglou S."/>
            <person name="Begun D."/>
            <person name="Bhutkar A."/>
            <person name="Blanco E."/>
            <person name="Bosak S.A."/>
            <person name="Bradley R.K."/>
            <person name="Brand A.D."/>
            <person name="Brent M.R."/>
            <person name="Brooks A.N."/>
            <person name="Brown R.H."/>
            <person name="Butlin R.K."/>
            <person name="Caggese C."/>
            <person name="Calvi B.R."/>
            <person name="Bernardo de Carvalho A."/>
            <person name="Caspi A."/>
            <person name="Castrezana S."/>
            <person name="Celniker S.E."/>
            <person name="Chang J.L."/>
            <person name="Chapple C."/>
            <person name="Chatterji S."/>
            <person name="Chinwalla A."/>
            <person name="Civetta A."/>
            <person name="Clifton S.W."/>
            <person name="Comeron J.M."/>
            <person name="Costello J.C."/>
            <person name="Coyne J.A."/>
            <person name="Daub J."/>
            <person name="David R.G."/>
            <person name="Delcher A.L."/>
            <person name="Delehaunty K."/>
            <person name="Do C.B."/>
            <person name="Ebling H."/>
            <person name="Edwards K."/>
            <person name="Eickbush T."/>
            <person name="Evans J.D."/>
            <person name="Filipski A."/>
            <person name="Findeiss S."/>
            <person name="Freyhult E."/>
            <person name="Fulton L."/>
            <person name="Fulton R."/>
            <person name="Garcia A.C."/>
            <person name="Gardiner A."/>
            <person name="Garfield D.A."/>
            <person name="Garvin B.E."/>
            <person name="Gibson G."/>
            <person name="Gilbert D."/>
            <person name="Gnerre S."/>
            <person name="Godfrey J."/>
            <person name="Good R."/>
            <person name="Gotea V."/>
            <person name="Gravely B."/>
            <person name="Greenberg A.J."/>
            <person name="Griffiths-Jones S."/>
            <person name="Gross S."/>
            <person name="Guigo R."/>
            <person name="Gustafson E.A."/>
            <person name="Haerty W."/>
            <person name="Hahn M.W."/>
            <person name="Halligan D.L."/>
            <person name="Halpern A.L."/>
            <person name="Halter G.M."/>
            <person name="Han M.V."/>
            <person name="Heger A."/>
            <person name="Hillier L."/>
            <person name="Hinrichs A.S."/>
            <person name="Holmes I."/>
            <person name="Hoskins R.A."/>
            <person name="Hubisz M.J."/>
            <person name="Hultmark D."/>
            <person name="Huntley M.A."/>
            <person name="Jaffe D.B."/>
            <person name="Jagadeeshan S."/>
            <person name="Jeck W.R."/>
            <person name="Johnson J."/>
            <person name="Jones C.D."/>
            <person name="Jordan W.C."/>
            <person name="Karpen G.H."/>
            <person name="Kataoka E."/>
            <person name="Keightley P.D."/>
            <person name="Kheradpour P."/>
            <person name="Kirkness E.F."/>
            <person name="Koerich L.B."/>
            <person name="Kristiansen K."/>
            <person name="Kudrna D."/>
            <person name="Kulathinal R.J."/>
            <person name="Kumar S."/>
            <person name="Kwok R."/>
            <person name="Lander E."/>
            <person name="Langley C.H."/>
            <person name="Lapoint R."/>
            <person name="Lazzaro B.P."/>
            <person name="Lee S.J."/>
            <person name="Levesque L."/>
            <person name="Li R."/>
            <person name="Lin C.F."/>
            <person name="Lin M.F."/>
            <person name="Lindblad-Toh K."/>
            <person name="Llopart A."/>
            <person name="Long M."/>
            <person name="Low L."/>
            <person name="Lozovsky E."/>
            <person name="Lu J."/>
            <person name="Luo M."/>
            <person name="Machado C.A."/>
            <person name="Makalowski W."/>
            <person name="Marzo M."/>
            <person name="Matsuda M."/>
            <person name="Matzkin L."/>
            <person name="McAllister B."/>
            <person name="McBride C.S."/>
            <person name="McKernan B."/>
            <person name="McKernan K."/>
            <person name="Mendez-Lago M."/>
            <person name="Minx P."/>
            <person name="Mollenhauer M.U."/>
            <person name="Montooth K."/>
            <person name="Mount S.M."/>
            <person name="Mu X."/>
            <person name="Myers E."/>
            <person name="Negre B."/>
            <person name="Newfeld S."/>
            <person name="Nielsen R."/>
            <person name="Noor M.A."/>
            <person name="O'Grady P."/>
            <person name="Pachter L."/>
            <person name="Papaceit M."/>
            <person name="Parisi M.J."/>
            <person name="Parisi M."/>
            <person name="Parts L."/>
            <person name="Pedersen J.S."/>
            <person name="Pesole G."/>
            <person name="Phillippy A.M."/>
            <person name="Ponting C.P."/>
            <person name="Pop M."/>
            <person name="Porcelli D."/>
            <person name="Powell J.R."/>
            <person name="Prohaska S."/>
            <person name="Pruitt K."/>
            <person name="Puig M."/>
            <person name="Quesneville H."/>
            <person name="Ram K.R."/>
            <person name="Rand D."/>
            <person name="Rasmussen M.D."/>
            <person name="Reed L.K."/>
            <person name="Reenan R."/>
            <person name="Reily A."/>
            <person name="Remington K.A."/>
            <person name="Rieger T.T."/>
            <person name="Ritchie M.G."/>
            <person name="Robin C."/>
            <person name="Rogers Y.H."/>
            <person name="Rohde C."/>
            <person name="Rozas J."/>
            <person name="Rubenfield M.J."/>
            <person name="Ruiz A."/>
            <person name="Russo S."/>
            <person name="Salzberg S.L."/>
            <person name="Sanchez-Gracia A."/>
            <person name="Saranga D.J."/>
            <person name="Sato H."/>
            <person name="Schaeffer S.W."/>
            <person name="Schatz M.C."/>
            <person name="Schlenke T."/>
            <person name="Schwartz R."/>
            <person name="Segarra C."/>
            <person name="Singh R.S."/>
            <person name="Sirot L."/>
            <person name="Sirota M."/>
            <person name="Sisneros N.B."/>
            <person name="Smith C.D."/>
            <person name="Smith T.F."/>
            <person name="Spieth J."/>
            <person name="Stage D.E."/>
            <person name="Stark A."/>
            <person name="Stephan W."/>
            <person name="Strausberg R.L."/>
            <person name="Strempel S."/>
            <person name="Sturgill D."/>
            <person name="Sutton G."/>
            <person name="Sutton G.G."/>
            <person name="Tao W."/>
            <person name="Teichmann S."/>
            <person name="Tobari Y.N."/>
            <person name="Tomimura Y."/>
            <person name="Tsolas J.M."/>
            <person name="Valente V.L."/>
            <person name="Venter E."/>
            <person name="Venter J.C."/>
            <person name="Vicario S."/>
            <person name="Vieira F.G."/>
            <person name="Vilella A.J."/>
            <person name="Villasante A."/>
            <person name="Walenz B."/>
            <person name="Wang J."/>
            <person name="Wasserman M."/>
            <person name="Watts T."/>
            <person name="Wilson D."/>
            <person name="Wilson R.K."/>
            <person name="Wing R.A."/>
            <person name="Wolfner M.F."/>
            <person name="Wong A."/>
            <person name="Wong G.K."/>
            <person name="Wu C.I."/>
            <person name="Wu G."/>
            <person name="Yamamoto D."/>
            <person name="Yang H.P."/>
            <person name="Yang S.P."/>
            <person name="Yorke J.A."/>
            <person name="Yoshida K."/>
            <person name="Zdobnov E."/>
            <person name="Zhang P."/>
            <person name="Zhang Y."/>
            <person name="Zimin A.V."/>
            <person name="Baldwin J."/>
            <person name="Abdouelleil A."/>
            <person name="Abdulkadir J."/>
            <person name="Abebe A."/>
            <person name="Abera B."/>
            <person name="Abreu J."/>
            <person name="Acer S.C."/>
            <person name="Aftuck L."/>
            <person name="Alexander A."/>
            <person name="An P."/>
            <person name="Anderson E."/>
            <person name="Anderson S."/>
            <person name="Arachi H."/>
            <person name="Azer M."/>
            <person name="Bachantsang P."/>
            <person name="Barry A."/>
            <person name="Bayul T."/>
            <person name="Berlin A."/>
            <person name="Bessette D."/>
            <person name="Bloom T."/>
            <person name="Blye J."/>
            <person name="Boguslavskiy L."/>
            <person name="Bonnet C."/>
            <person name="Boukhgalter B."/>
            <person name="Bourzgui I."/>
            <person name="Brown A."/>
            <person name="Cahill P."/>
            <person name="Channer S."/>
            <person name="Cheshatsang Y."/>
            <person name="Chuda L."/>
            <person name="Citroen M."/>
            <person name="Collymore A."/>
            <person name="Cooke P."/>
            <person name="Costello M."/>
            <person name="D'Aco K."/>
            <person name="Daza R."/>
            <person name="De Haan G."/>
            <person name="DeGray S."/>
            <person name="DeMaso C."/>
            <person name="Dhargay N."/>
            <person name="Dooley K."/>
            <person name="Dooley E."/>
            <person name="Doricent M."/>
            <person name="Dorje P."/>
            <person name="Dorjee K."/>
            <person name="Dupes A."/>
            <person name="Elong R."/>
            <person name="Falk J."/>
            <person name="Farina A."/>
            <person name="Faro S."/>
            <person name="Ferguson D."/>
            <person name="Fisher S."/>
            <person name="Foley C.D."/>
            <person name="Franke A."/>
            <person name="Friedrich D."/>
            <person name="Gadbois L."/>
            <person name="Gearin G."/>
            <person name="Gearin C.R."/>
            <person name="Giannoukos G."/>
            <person name="Goode T."/>
            <person name="Graham J."/>
            <person name="Grandbois E."/>
            <person name="Grewal S."/>
            <person name="Gyaltsen K."/>
            <person name="Hafez N."/>
            <person name="Hagos B."/>
            <person name="Hall J."/>
            <person name="Henson C."/>
            <person name="Hollinger A."/>
            <person name="Honan T."/>
            <person name="Huard M.D."/>
            <person name="Hughes L."/>
            <person name="Hurhula B."/>
            <person name="Husby M.E."/>
            <person name="Kamat A."/>
            <person name="Kanga B."/>
            <person name="Kashin S."/>
            <person name="Khazanovich D."/>
            <person name="Kisner P."/>
            <person name="Lance K."/>
            <person name="Lara M."/>
            <person name="Lee W."/>
            <person name="Lennon N."/>
            <person name="Letendre F."/>
            <person name="LeVine R."/>
            <person name="Lipovsky A."/>
            <person name="Liu X."/>
            <person name="Liu J."/>
            <person name="Liu S."/>
            <person name="Lokyitsang T."/>
            <person name="Lokyitsang Y."/>
            <person name="Lubonja R."/>
            <person name="Lui A."/>
            <person name="MacDonald P."/>
            <person name="Magnisalis V."/>
            <person name="Maru K."/>
            <person name="Matthews C."/>
            <person name="McCusker W."/>
            <person name="McDonough S."/>
            <person name="Mehta T."/>
            <person name="Meldrim J."/>
            <person name="Meneus L."/>
            <person name="Mihai O."/>
            <person name="Mihalev A."/>
            <person name="Mihova T."/>
            <person name="Mittelman R."/>
            <person name="Mlenga V."/>
            <person name="Montmayeur A."/>
            <person name="Mulrain L."/>
            <person name="Navidi A."/>
            <person name="Naylor J."/>
            <person name="Negash T."/>
            <person name="Nguyen T."/>
            <person name="Nguyen N."/>
            <person name="Nicol R."/>
            <person name="Norbu C."/>
            <person name="Norbu N."/>
            <person name="Novod N."/>
            <person name="O'Neill B."/>
            <person name="Osman S."/>
            <person name="Markiewicz E."/>
            <person name="Oyono O.L."/>
            <person name="Patti C."/>
            <person name="Phunkhang P."/>
            <person name="Pierre F."/>
            <person name="Priest M."/>
            <person name="Raghuraman S."/>
            <person name="Rege F."/>
            <person name="Reyes R."/>
            <person name="Rise C."/>
            <person name="Rogov P."/>
            <person name="Ross K."/>
            <person name="Ryan E."/>
            <person name="Settipalli S."/>
            <person name="Shea T."/>
            <person name="Sherpa N."/>
            <person name="Shi L."/>
            <person name="Shih D."/>
            <person name="Sparrow T."/>
            <person name="Spaulding J."/>
            <person name="Stalker J."/>
            <person name="Stange-Thomann N."/>
            <person name="Stavropoulos S."/>
            <person name="Stone C."/>
            <person name="Strader C."/>
            <person name="Tesfaye S."/>
            <person name="Thomson T."/>
            <person name="Thoulutsang Y."/>
            <person name="Thoulutsang D."/>
            <person name="Topham K."/>
            <person name="Topping I."/>
            <person name="Tsamla T."/>
            <person name="Vassiliev H."/>
            <person name="Vo A."/>
            <person name="Wangchuk T."/>
            <person name="Wangdi T."/>
            <person name="Weiand M."/>
            <person name="Wilkinson J."/>
            <person name="Wilson A."/>
            <person name="Yadav S."/>
            <person name="Young G."/>
            <person name="Yu Q."/>
            <person name="Zembek L."/>
            <person name="Zhong D."/>
            <person name="Zimmer A."/>
            <person name="Zwirko Z."/>
            <person name="Jaffe D.B."/>
            <person name="Alvarez P."/>
            <person name="Brockman W."/>
            <person name="Butler J."/>
            <person name="Chin C."/>
            <person name="Gnerre S."/>
            <person name="Grabherr M."/>
            <person name="Kleber M."/>
            <person name="Mauceli E."/>
            <person name="MacCallum I."/>
        </authorList>
    </citation>
    <scope>NUCLEOTIDE SEQUENCE [LARGE SCALE GENOMIC DNA]</scope>
    <source>
        <strain evidence="4">Tucson 15010-1051.87</strain>
    </source>
</reference>
<evidence type="ECO:0000256" key="1">
    <source>
        <dbReference type="SAM" id="SignalP"/>
    </source>
</evidence>
<dbReference type="EMBL" id="CH940649">
    <property type="protein sequence ID" value="EDW63768.2"/>
    <property type="molecule type" value="Genomic_DNA"/>
</dbReference>
<dbReference type="InterPro" id="IPR016186">
    <property type="entry name" value="C-type_lectin-like/link_sf"/>
</dbReference>
<evidence type="ECO:0000259" key="2">
    <source>
        <dbReference type="PROSITE" id="PS50041"/>
    </source>
</evidence>
<organism evidence="3 4">
    <name type="scientific">Drosophila virilis</name>
    <name type="common">Fruit fly</name>
    <dbReference type="NCBI Taxonomy" id="7244"/>
    <lineage>
        <taxon>Eukaryota</taxon>
        <taxon>Metazoa</taxon>
        <taxon>Ecdysozoa</taxon>
        <taxon>Arthropoda</taxon>
        <taxon>Hexapoda</taxon>
        <taxon>Insecta</taxon>
        <taxon>Pterygota</taxon>
        <taxon>Neoptera</taxon>
        <taxon>Endopterygota</taxon>
        <taxon>Diptera</taxon>
        <taxon>Brachycera</taxon>
        <taxon>Muscomorpha</taxon>
        <taxon>Ephydroidea</taxon>
        <taxon>Drosophilidae</taxon>
        <taxon>Drosophila</taxon>
    </lineage>
</organism>
<accession>B4LSM9</accession>
<evidence type="ECO:0000313" key="4">
    <source>
        <dbReference type="Proteomes" id="UP000008792"/>
    </source>
</evidence>
<dbReference type="PROSITE" id="PS50041">
    <property type="entry name" value="C_TYPE_LECTIN_2"/>
    <property type="match status" value="1"/>
</dbReference>
<sequence length="257" mass="29479">MYIILIALLISEAALIGSSSSCEEPSELENTCGKYCFKIVKPVLEQTAILQKQVASHEDRQNADTQAKLEDFGKQLTLSHEKVADVQPKFIKIEEQLVGLQSKFDDIQTKYNNITSQLLVLQEKVAQQEGKLQVIERKRKDHPSHFTKIGSKYYYIEDRHKMSWFAAAYECQQRGGHLASIQNEREYGAIKAKLNHNHNYWLDVNDLYKEGLYISLTTGRKAPYLIWYVAQPDNKGCSDKLSSNNDCCKGRRTHQHP</sequence>
<dbReference type="InterPro" id="IPR001304">
    <property type="entry name" value="C-type_lectin-like"/>
</dbReference>